<keyword evidence="4" id="KW-0503">Monooxygenase</keyword>
<gene>
    <name evidence="6" type="ORF">SARC_05938</name>
</gene>
<name>A0A0L0FYP4_9EUKA</name>
<comment type="cofactor">
    <cofactor evidence="1 3">
        <name>heme</name>
        <dbReference type="ChEBI" id="CHEBI:30413"/>
    </cofactor>
</comment>
<evidence type="ECO:0000313" key="7">
    <source>
        <dbReference type="Proteomes" id="UP000054560"/>
    </source>
</evidence>
<dbReference type="InterPro" id="IPR036396">
    <property type="entry name" value="Cyt_P450_sf"/>
</dbReference>
<feature type="binding site" description="axial binding residue" evidence="3">
    <location>
        <position position="471"/>
    </location>
    <ligand>
        <name>heme</name>
        <dbReference type="ChEBI" id="CHEBI:30413"/>
    </ligand>
    <ligandPart>
        <name>Fe</name>
        <dbReference type="ChEBI" id="CHEBI:18248"/>
    </ligandPart>
</feature>
<dbReference type="InterPro" id="IPR017972">
    <property type="entry name" value="Cyt_P450_CS"/>
</dbReference>
<keyword evidence="3 4" id="KW-0479">Metal-binding</keyword>
<dbReference type="InterPro" id="IPR050121">
    <property type="entry name" value="Cytochrome_P450_monoxygenase"/>
</dbReference>
<accession>A0A0L0FYP4</accession>
<dbReference type="PRINTS" id="PR00385">
    <property type="entry name" value="P450"/>
</dbReference>
<dbReference type="Gene3D" id="1.10.630.10">
    <property type="entry name" value="Cytochrome P450"/>
    <property type="match status" value="1"/>
</dbReference>
<keyword evidence="3 4" id="KW-0349">Heme</keyword>
<dbReference type="PRINTS" id="PR00463">
    <property type="entry name" value="EP450I"/>
</dbReference>
<evidence type="ECO:0000256" key="1">
    <source>
        <dbReference type="ARBA" id="ARBA00001971"/>
    </source>
</evidence>
<protein>
    <recommendedName>
        <fullName evidence="8">Cytochrome P450</fullName>
    </recommendedName>
</protein>
<dbReference type="InterPro" id="IPR002401">
    <property type="entry name" value="Cyt_P450_E_grp-I"/>
</dbReference>
<dbReference type="GeneID" id="25906442"/>
<keyword evidence="5" id="KW-1133">Transmembrane helix</keyword>
<keyword evidence="5" id="KW-0812">Transmembrane</keyword>
<evidence type="ECO:0000256" key="3">
    <source>
        <dbReference type="PIRSR" id="PIRSR602401-1"/>
    </source>
</evidence>
<keyword evidence="4" id="KW-0560">Oxidoreductase</keyword>
<comment type="similarity">
    <text evidence="2 4">Belongs to the cytochrome P450 family.</text>
</comment>
<evidence type="ECO:0000313" key="6">
    <source>
        <dbReference type="EMBL" id="KNC81754.1"/>
    </source>
</evidence>
<keyword evidence="5" id="KW-0472">Membrane</keyword>
<dbReference type="EMBL" id="KQ242000">
    <property type="protein sequence ID" value="KNC81754.1"/>
    <property type="molecule type" value="Genomic_DNA"/>
</dbReference>
<feature type="transmembrane region" description="Helical" evidence="5">
    <location>
        <begin position="6"/>
        <end position="23"/>
    </location>
</feature>
<dbReference type="GO" id="GO:0005506">
    <property type="term" value="F:iron ion binding"/>
    <property type="evidence" value="ECO:0007669"/>
    <property type="project" value="InterPro"/>
</dbReference>
<dbReference type="eggNOG" id="KOG0157">
    <property type="taxonomic scope" value="Eukaryota"/>
</dbReference>
<evidence type="ECO:0000256" key="2">
    <source>
        <dbReference type="ARBA" id="ARBA00010617"/>
    </source>
</evidence>
<sequence length="524" mass="58974">MLGVPALLLIALVGYFLYSIFIYPDYVDPLRRMPGPPRPPGMLGRLTGHMAELINSKPMVPPLTWHIKYGPLYKTYGLWGKSRVGLGDPVLIKQVLVDDPYSYERPEKPNAQLIFGLGDGLLTAHGEPHARMLSISKPAFAHSKVKLMIPKMQHYARQLGQLWGTLIDRADDGRIMVDVLQHTTLATFDVIMDVGFGAKANAVAREAEKLLGAPLIGYAKEAVKGVDADVDYHREFSTMMKIFKLSWDSLLPHFLRIHVFARDLFRDYFESAAKIDRLVDNVIASKREELARSDTKKDLPVDLLSNLMSGDSGGYEPLSDQELKDQCKQFIFAGHETTAGSLTWTLHLLAEHPDIQQRLRDELRDQNTDDAEVDFEQLESLPMLNAVVKESLRMSTSVPAMPRQAIKDVQLGGYTVPKGTWILINPGVIQLDESTYKDAHKFIPDRFLEWSGPAGKERLMYMPFGAGRKSCIGQRVAVLELKLMLANLMRDFEVGSVPDFQFEPKLRITLKPDPGMMLYIKRAL</sequence>
<dbReference type="OrthoDB" id="1470350at2759"/>
<dbReference type="PROSITE" id="PS00086">
    <property type="entry name" value="CYTOCHROME_P450"/>
    <property type="match status" value="1"/>
</dbReference>
<dbReference type="PANTHER" id="PTHR24305:SF166">
    <property type="entry name" value="CYTOCHROME P450 12A4, MITOCHONDRIAL-RELATED"/>
    <property type="match status" value="1"/>
</dbReference>
<dbReference type="Pfam" id="PF00067">
    <property type="entry name" value="p450"/>
    <property type="match status" value="1"/>
</dbReference>
<organism evidence="6 7">
    <name type="scientific">Sphaeroforma arctica JP610</name>
    <dbReference type="NCBI Taxonomy" id="667725"/>
    <lineage>
        <taxon>Eukaryota</taxon>
        <taxon>Ichthyosporea</taxon>
        <taxon>Ichthyophonida</taxon>
        <taxon>Sphaeroforma</taxon>
    </lineage>
</organism>
<dbReference type="GO" id="GO:0004497">
    <property type="term" value="F:monooxygenase activity"/>
    <property type="evidence" value="ECO:0007669"/>
    <property type="project" value="UniProtKB-KW"/>
</dbReference>
<evidence type="ECO:0000256" key="5">
    <source>
        <dbReference type="SAM" id="Phobius"/>
    </source>
</evidence>
<dbReference type="STRING" id="667725.A0A0L0FYP4"/>
<dbReference type="SUPFAM" id="SSF48264">
    <property type="entry name" value="Cytochrome P450"/>
    <property type="match status" value="1"/>
</dbReference>
<dbReference type="PANTHER" id="PTHR24305">
    <property type="entry name" value="CYTOCHROME P450"/>
    <property type="match status" value="1"/>
</dbReference>
<keyword evidence="7" id="KW-1185">Reference proteome</keyword>
<evidence type="ECO:0000256" key="4">
    <source>
        <dbReference type="RuleBase" id="RU000461"/>
    </source>
</evidence>
<reference evidence="6 7" key="1">
    <citation type="submission" date="2011-02" db="EMBL/GenBank/DDBJ databases">
        <title>The Genome Sequence of Sphaeroforma arctica JP610.</title>
        <authorList>
            <consortium name="The Broad Institute Genome Sequencing Platform"/>
            <person name="Russ C."/>
            <person name="Cuomo C."/>
            <person name="Young S.K."/>
            <person name="Zeng Q."/>
            <person name="Gargeya S."/>
            <person name="Alvarado L."/>
            <person name="Berlin A."/>
            <person name="Chapman S.B."/>
            <person name="Chen Z."/>
            <person name="Freedman E."/>
            <person name="Gellesch M."/>
            <person name="Goldberg J."/>
            <person name="Griggs A."/>
            <person name="Gujja S."/>
            <person name="Heilman E."/>
            <person name="Heiman D."/>
            <person name="Howarth C."/>
            <person name="Mehta T."/>
            <person name="Neiman D."/>
            <person name="Pearson M."/>
            <person name="Roberts A."/>
            <person name="Saif S."/>
            <person name="Shea T."/>
            <person name="Shenoy N."/>
            <person name="Sisk P."/>
            <person name="Stolte C."/>
            <person name="Sykes S."/>
            <person name="White J."/>
            <person name="Yandava C."/>
            <person name="Burger G."/>
            <person name="Gray M.W."/>
            <person name="Holland P.W.H."/>
            <person name="King N."/>
            <person name="Lang F.B.F."/>
            <person name="Roger A.J."/>
            <person name="Ruiz-Trillo I."/>
            <person name="Haas B."/>
            <person name="Nusbaum C."/>
            <person name="Birren B."/>
        </authorList>
    </citation>
    <scope>NUCLEOTIDE SEQUENCE [LARGE SCALE GENOMIC DNA]</scope>
    <source>
        <strain evidence="6 7">JP610</strain>
    </source>
</reference>
<dbReference type="InterPro" id="IPR001128">
    <property type="entry name" value="Cyt_P450"/>
</dbReference>
<dbReference type="Proteomes" id="UP000054560">
    <property type="component" value="Unassembled WGS sequence"/>
</dbReference>
<evidence type="ECO:0008006" key="8">
    <source>
        <dbReference type="Google" id="ProtNLM"/>
    </source>
</evidence>
<dbReference type="GO" id="GO:0016705">
    <property type="term" value="F:oxidoreductase activity, acting on paired donors, with incorporation or reduction of molecular oxygen"/>
    <property type="evidence" value="ECO:0007669"/>
    <property type="project" value="InterPro"/>
</dbReference>
<dbReference type="AlphaFoldDB" id="A0A0L0FYP4"/>
<keyword evidence="3 4" id="KW-0408">Iron</keyword>
<proteinExistence type="inferred from homology"/>
<dbReference type="GO" id="GO:0020037">
    <property type="term" value="F:heme binding"/>
    <property type="evidence" value="ECO:0007669"/>
    <property type="project" value="InterPro"/>
</dbReference>
<dbReference type="RefSeq" id="XP_014155656.1">
    <property type="nucleotide sequence ID" value="XM_014300181.1"/>
</dbReference>